<dbReference type="CDD" id="cd09272">
    <property type="entry name" value="RNase_HI_RT_Ty1"/>
    <property type="match status" value="1"/>
</dbReference>
<evidence type="ECO:0000256" key="1">
    <source>
        <dbReference type="SAM" id="MobiDB-lite"/>
    </source>
</evidence>
<dbReference type="Gramene" id="OMO75950">
    <property type="protein sequence ID" value="OMO75950"/>
    <property type="gene ID" value="CCACVL1_15977"/>
</dbReference>
<keyword evidence="3" id="KW-0695">RNA-directed DNA polymerase</keyword>
<keyword evidence="3" id="KW-0548">Nucleotidyltransferase</keyword>
<name>A0A1R3I051_COCAP</name>
<dbReference type="EMBL" id="AWWV01010924">
    <property type="protein sequence ID" value="OMO75950.1"/>
    <property type="molecule type" value="Genomic_DNA"/>
</dbReference>
<gene>
    <name evidence="3" type="ORF">CCACVL1_15977</name>
</gene>
<dbReference type="PANTHER" id="PTHR11439:SF517">
    <property type="entry name" value="CYSTEINE-RICH RLK (RECEPTOR-LIKE PROTEIN KINASE) 8"/>
    <property type="match status" value="1"/>
</dbReference>
<dbReference type="AlphaFoldDB" id="A0A1R3I051"/>
<proteinExistence type="predicted"/>
<comment type="caution">
    <text evidence="3">The sequence shown here is derived from an EMBL/GenBank/DDBJ whole genome shotgun (WGS) entry which is preliminary data.</text>
</comment>
<evidence type="ECO:0000259" key="2">
    <source>
        <dbReference type="Pfam" id="PF07727"/>
    </source>
</evidence>
<protein>
    <submittedName>
        <fullName evidence="3">Reverse transcriptase, RNA-dependent DNA polymerase</fullName>
    </submittedName>
</protein>
<organism evidence="3 4">
    <name type="scientific">Corchorus capsularis</name>
    <name type="common">Jute</name>
    <dbReference type="NCBI Taxonomy" id="210143"/>
    <lineage>
        <taxon>Eukaryota</taxon>
        <taxon>Viridiplantae</taxon>
        <taxon>Streptophyta</taxon>
        <taxon>Embryophyta</taxon>
        <taxon>Tracheophyta</taxon>
        <taxon>Spermatophyta</taxon>
        <taxon>Magnoliopsida</taxon>
        <taxon>eudicotyledons</taxon>
        <taxon>Gunneridae</taxon>
        <taxon>Pentapetalae</taxon>
        <taxon>rosids</taxon>
        <taxon>malvids</taxon>
        <taxon>Malvales</taxon>
        <taxon>Malvaceae</taxon>
        <taxon>Grewioideae</taxon>
        <taxon>Apeibeae</taxon>
        <taxon>Corchorus</taxon>
    </lineage>
</organism>
<dbReference type="PANTHER" id="PTHR11439">
    <property type="entry name" value="GAG-POL-RELATED RETROTRANSPOSON"/>
    <property type="match status" value="1"/>
</dbReference>
<dbReference type="OrthoDB" id="997331at2759"/>
<keyword evidence="4" id="KW-1185">Reference proteome</keyword>
<reference evidence="3 4" key="1">
    <citation type="submission" date="2013-09" db="EMBL/GenBank/DDBJ databases">
        <title>Corchorus capsularis genome sequencing.</title>
        <authorList>
            <person name="Alam M."/>
            <person name="Haque M.S."/>
            <person name="Islam M.S."/>
            <person name="Emdad E.M."/>
            <person name="Islam M.M."/>
            <person name="Ahmed B."/>
            <person name="Halim A."/>
            <person name="Hossen Q.M.M."/>
            <person name="Hossain M.Z."/>
            <person name="Ahmed R."/>
            <person name="Khan M.M."/>
            <person name="Islam R."/>
            <person name="Rashid M.M."/>
            <person name="Khan S.A."/>
            <person name="Rahman M.S."/>
            <person name="Alam M."/>
        </authorList>
    </citation>
    <scope>NUCLEOTIDE SEQUENCE [LARGE SCALE GENOMIC DNA]</scope>
    <source>
        <strain evidence="4">cv. CVL-1</strain>
        <tissue evidence="3">Whole seedling</tissue>
    </source>
</reference>
<keyword evidence="3" id="KW-0808">Transferase</keyword>
<dbReference type="STRING" id="210143.A0A1R3I051"/>
<evidence type="ECO:0000313" key="3">
    <source>
        <dbReference type="EMBL" id="OMO75950.1"/>
    </source>
</evidence>
<dbReference type="InterPro" id="IPR013103">
    <property type="entry name" value="RVT_2"/>
</dbReference>
<dbReference type="GO" id="GO:0003964">
    <property type="term" value="F:RNA-directed DNA polymerase activity"/>
    <property type="evidence" value="ECO:0007669"/>
    <property type="project" value="UniProtKB-KW"/>
</dbReference>
<feature type="domain" description="Reverse transcriptase Ty1/copia-type" evidence="2">
    <location>
        <begin position="177"/>
        <end position="252"/>
    </location>
</feature>
<evidence type="ECO:0000313" key="4">
    <source>
        <dbReference type="Proteomes" id="UP000188268"/>
    </source>
</evidence>
<accession>A0A1R3I051</accession>
<sequence>MFDESKFLFKNISAGPKVSTETHTAWNPAIDTESLAIVPFSPNSSSIDRVISVLSSETETIPASVCARSSQSISVTTAEPVDSSSSDSCAPLPLCAGLSSNETTTTENLAISSGNSSIRTHSMRTRSQNGILKPKVMFLATKHPLPDTIEPTCASLAIKDPHWKQAMLDELEALKKNETWELVPEHTNRTIVGCMWVFRVKKNADGSVARYKARLVAKGFTQLPGVDYKETFTPVVKPVTIRLVLSIAVSNGCFLTDFSQALSSKFSLKDLGQVHYFLGIEVLHTSDGLFLSQSKYIADVLNKANMSGAKDSTTPLSTSLSLTLNDGTAAVDDTEFRKIIGALQYLSLTRLDICFAVNKLSQFMHKPTTLHLQALKRVLMYLKGTIQHGITLKPGMNPKISVYTDSDWAGNADDRRSTSAYIIYLGSNPVSWCSKKQKTVARSSTEAEYRAIALSVSELTWIQSILHELHVAIPDSPIVFCDNLSATYTCMNPVFHTIMKHLALDYFFVREKVSAGALRVQHPTSQQLANALTKALPSDKFQQLISKIGVSTQTTILRGSVGGKESRFQIQLNSR</sequence>
<dbReference type="OMA" id="TETHTAW"/>
<dbReference type="Pfam" id="PF07727">
    <property type="entry name" value="RVT_2"/>
    <property type="match status" value="2"/>
</dbReference>
<feature type="domain" description="Reverse transcriptase Ty1/copia-type" evidence="2">
    <location>
        <begin position="254"/>
        <end position="316"/>
    </location>
</feature>
<dbReference type="SUPFAM" id="SSF56672">
    <property type="entry name" value="DNA/RNA polymerases"/>
    <property type="match status" value="1"/>
</dbReference>
<dbReference type="Proteomes" id="UP000188268">
    <property type="component" value="Unassembled WGS sequence"/>
</dbReference>
<feature type="region of interest" description="Disordered" evidence="1">
    <location>
        <begin position="106"/>
        <end position="126"/>
    </location>
</feature>
<dbReference type="InterPro" id="IPR043502">
    <property type="entry name" value="DNA/RNA_pol_sf"/>
</dbReference>